<protein>
    <recommendedName>
        <fullName evidence="2">Regulatory protein YycH domain-containing protein</fullName>
    </recommendedName>
</protein>
<reference evidence="1" key="1">
    <citation type="submission" date="2019-08" db="EMBL/GenBank/DDBJ databases">
        <authorList>
            <person name="Kucharzyk K."/>
            <person name="Murdoch R.W."/>
            <person name="Higgins S."/>
            <person name="Loffler F."/>
        </authorList>
    </citation>
    <scope>NUCLEOTIDE SEQUENCE</scope>
</reference>
<sequence>MMKRIFELIKSILLVLLVCATLLMSMQTLIFERLYPFNTGVFSSLRSLYSDLRKTAGTAKESSVAERDLWASSVTLLQPTGDETLFFSGQAAANQISAVSELAAKIISSGTRSSQEGDFAALITDGSLLFDLGRELTVGMFENLCGYAGRQGDSIRRMVLTAGENECSLSFESGNNVITYVSESVGPSELTTAAEAVRRSGLTVPVLVEGRMLSVGAKPGSLSAKPGDTKLLRALAANPVFGTDGTVQVSSLQSALAAFDYSVSTLRRDVEEDGTLVYVENYSNVRISPNGTLLYSAAEPRRGLSLSRWIPDPSEEGYTAYEVIKAGYALLDAFQPAMTGSPGGGLRYTGGVWSDTEDALTLCYDYVFAGIPVRFEGGEHAVTLTYAGGYFIGAKIHFRTYAAEQQPYYPAAVGKMFELAEISVGKQPTGFEFVYNDDGDGVLLPRYELTVDYGVE</sequence>
<gene>
    <name evidence="1" type="ORF">SDC9_56220</name>
</gene>
<dbReference type="EMBL" id="VSSQ01001625">
    <property type="protein sequence ID" value="MPM09897.1"/>
    <property type="molecule type" value="Genomic_DNA"/>
</dbReference>
<proteinExistence type="predicted"/>
<evidence type="ECO:0000313" key="1">
    <source>
        <dbReference type="EMBL" id="MPM09897.1"/>
    </source>
</evidence>
<organism evidence="1">
    <name type="scientific">bioreactor metagenome</name>
    <dbReference type="NCBI Taxonomy" id="1076179"/>
    <lineage>
        <taxon>unclassified sequences</taxon>
        <taxon>metagenomes</taxon>
        <taxon>ecological metagenomes</taxon>
    </lineage>
</organism>
<name>A0A644X1R7_9ZZZZ</name>
<evidence type="ECO:0008006" key="2">
    <source>
        <dbReference type="Google" id="ProtNLM"/>
    </source>
</evidence>
<dbReference type="AlphaFoldDB" id="A0A644X1R7"/>
<accession>A0A644X1R7</accession>
<comment type="caution">
    <text evidence="1">The sequence shown here is derived from an EMBL/GenBank/DDBJ whole genome shotgun (WGS) entry which is preliminary data.</text>
</comment>